<name>A0ABP3XR47_9FLAO</name>
<dbReference type="PANTHER" id="PTHR43673">
    <property type="entry name" value="NAD(P)H NITROREDUCTASE YDGI-RELATED"/>
    <property type="match status" value="1"/>
</dbReference>
<dbReference type="InterPro" id="IPR033878">
    <property type="entry name" value="NfsB-like"/>
</dbReference>
<dbReference type="Pfam" id="PF00881">
    <property type="entry name" value="Nitroreductase"/>
    <property type="match status" value="1"/>
</dbReference>
<dbReference type="PANTHER" id="PTHR43673:SF2">
    <property type="entry name" value="NITROREDUCTASE"/>
    <property type="match status" value="1"/>
</dbReference>
<dbReference type="EMBL" id="BAAAFG010000012">
    <property type="protein sequence ID" value="GAA0871820.1"/>
    <property type="molecule type" value="Genomic_DNA"/>
</dbReference>
<proteinExistence type="inferred from homology"/>
<comment type="similarity">
    <text evidence="2">Belongs to the nitroreductase family.</text>
</comment>
<evidence type="ECO:0000259" key="7">
    <source>
        <dbReference type="Pfam" id="PF00881"/>
    </source>
</evidence>
<feature type="domain" description="Nitroreductase" evidence="7">
    <location>
        <begin position="8"/>
        <end position="185"/>
    </location>
</feature>
<dbReference type="SUPFAM" id="SSF55469">
    <property type="entry name" value="FMN-dependent nitroreductase-like"/>
    <property type="match status" value="1"/>
</dbReference>
<dbReference type="Proteomes" id="UP001500507">
    <property type="component" value="Unassembled WGS sequence"/>
</dbReference>
<protein>
    <submittedName>
        <fullName evidence="8">NAD(P)H-dependent oxidoreductase</fullName>
    </submittedName>
</protein>
<comment type="caution">
    <text evidence="8">The sequence shown here is derived from an EMBL/GenBank/DDBJ whole genome shotgun (WGS) entry which is preliminary data.</text>
</comment>
<dbReference type="InterPro" id="IPR029479">
    <property type="entry name" value="Nitroreductase"/>
</dbReference>
<dbReference type="CDD" id="cd02149">
    <property type="entry name" value="NfsB-like"/>
    <property type="match status" value="1"/>
</dbReference>
<evidence type="ECO:0000256" key="3">
    <source>
        <dbReference type="ARBA" id="ARBA00022630"/>
    </source>
</evidence>
<keyword evidence="4" id="KW-0288">FMN</keyword>
<evidence type="ECO:0000313" key="9">
    <source>
        <dbReference type="Proteomes" id="UP001500507"/>
    </source>
</evidence>
<dbReference type="Gene3D" id="3.40.109.10">
    <property type="entry name" value="NADH Oxidase"/>
    <property type="match status" value="1"/>
</dbReference>
<evidence type="ECO:0000256" key="2">
    <source>
        <dbReference type="ARBA" id="ARBA00007118"/>
    </source>
</evidence>
<comment type="cofactor">
    <cofactor evidence="1">
        <name>FMN</name>
        <dbReference type="ChEBI" id="CHEBI:58210"/>
    </cofactor>
</comment>
<gene>
    <name evidence="8" type="ORF">GCM10009117_09660</name>
</gene>
<reference evidence="9" key="1">
    <citation type="journal article" date="2019" name="Int. J. Syst. Evol. Microbiol.">
        <title>The Global Catalogue of Microorganisms (GCM) 10K type strain sequencing project: providing services to taxonomists for standard genome sequencing and annotation.</title>
        <authorList>
            <consortium name="The Broad Institute Genomics Platform"/>
            <consortium name="The Broad Institute Genome Sequencing Center for Infectious Disease"/>
            <person name="Wu L."/>
            <person name="Ma J."/>
        </authorList>
    </citation>
    <scope>NUCLEOTIDE SEQUENCE [LARGE SCALE GENOMIC DNA]</scope>
    <source>
        <strain evidence="9">JCM 16082</strain>
    </source>
</reference>
<dbReference type="RefSeq" id="WP_343764580.1">
    <property type="nucleotide sequence ID" value="NZ_BAAAFG010000012.1"/>
</dbReference>
<evidence type="ECO:0000256" key="1">
    <source>
        <dbReference type="ARBA" id="ARBA00001917"/>
    </source>
</evidence>
<evidence type="ECO:0000313" key="8">
    <source>
        <dbReference type="EMBL" id="GAA0871820.1"/>
    </source>
</evidence>
<dbReference type="InterPro" id="IPR000415">
    <property type="entry name" value="Nitroreductase-like"/>
</dbReference>
<keyword evidence="5" id="KW-0521">NADP</keyword>
<keyword evidence="3" id="KW-0285">Flavoprotein</keyword>
<keyword evidence="6" id="KW-0560">Oxidoreductase</keyword>
<organism evidence="8 9">
    <name type="scientific">Gangjinia marincola</name>
    <dbReference type="NCBI Taxonomy" id="578463"/>
    <lineage>
        <taxon>Bacteria</taxon>
        <taxon>Pseudomonadati</taxon>
        <taxon>Bacteroidota</taxon>
        <taxon>Flavobacteriia</taxon>
        <taxon>Flavobacteriales</taxon>
        <taxon>Flavobacteriaceae</taxon>
        <taxon>Gangjinia</taxon>
    </lineage>
</organism>
<accession>A0ABP3XR47</accession>
<evidence type="ECO:0000256" key="4">
    <source>
        <dbReference type="ARBA" id="ARBA00022643"/>
    </source>
</evidence>
<keyword evidence="9" id="KW-1185">Reference proteome</keyword>
<evidence type="ECO:0000256" key="5">
    <source>
        <dbReference type="ARBA" id="ARBA00022857"/>
    </source>
</evidence>
<evidence type="ECO:0000256" key="6">
    <source>
        <dbReference type="ARBA" id="ARBA00023002"/>
    </source>
</evidence>
<sequence length="209" mass="24020">MDSISALSWRYATKKFDASKQLPEDKLTTLKKAFNLTATSYGLQPLQLVVIKDKNLQQELVEHSMGQQQVAQASHVLVFCIEKEINENYIKEYFKRVQRIRNTPDTILDPFKNFLIDDFKAKEREQIKQWSINQAYLAMGNLLTVCALEHIDACPMEGFSPVAYDQALALKSKNLQSVLVMPIGYRAKDDIFAEMEKVRRPLSETITEL</sequence>